<sequence>MSDCIYAKSLCSEEGQIVHNDVSPKNDTTCRCDHKKNYSFMKTPRHVCYCIPTEEDCSCYIKSCPVNSTLATDYVCTSNSYKENPKCMDTIRYSKTIGEKTQENMEENNLWLDNISSEPRWKDTPAASILFCLCFTYILVAGAFVFVFMFHGCAMEILQHVMHTGFSIVQQWLRENLQSLKRYLWRGQTGANHTEIERTMIALTAEEIGKESCESVTLDNTNEAIKTDVTYAEPVATVDCHFQVASESTTIDNTHDKVTADEINFLRMVHLLFRVACPVVRLTFNHEIQPKHLRRTLNKYRAKMKEQYKKNENVLNNCQWDLLYKHTEEKPVKSDNFDISLMLYVLHTITHIKVGDHYPVQSDTTISAMLSKIKYIRNETTQSVDGLLSKERFNQYWDDVGQAVLHLVTQYGLNIEENEEHQRLLGRLLTLNPIDLDEYKVCRYICMSEKYPAKIIQKVISEYCTLKQQMIEDILRDEKHELYHKRVKTNACCVCDQDDIPFSTYAKIISERQWEAMYEKKKESDFHSCPSNLKKCSESFIPKIIDTCDLSVTLTLVLNTPDILKHIINRVCKNGFNNFLMDNKHTIYHAMENRRCCECCKTPTEKIIITKREWDQLFRKENDTLCHSGNTNCCCQYSVRSGINNLIMDDTFLSKIVHVAGPISVFYKIAQDSFLYYLNWTDGKQDLKGALTELLNLIEDDTFHRDMLQKISSIDYTQTDKTIVNSVEAHGWVSKHLRNQKASTDRPLQIIVFDKDGPNVKTVQIPKDFPLSNRTRRFNDHTEEETNFLVIIHALTKIVYPVIKDEFNTHCPDNELEKIRMDIYEQQQTHSTKDLHNKVNKGERKIMFLTQKQQEQLFSPRKEEPRNLDMELMIYILRRKIEEEGKSDYLEQLDVIDNIRREIAQSSCGVLNDKRFQEKLHLLKKGVMHFGKEVYKEQIVKLQQSRNIIVILVGSSVPSGSYKCDLKTDSGEIKSVCCADYEADENDCIACSKGYTSDIGQRCRPCPENTYGERCRRECSCIGYEICDNYKGCVDFQSTTSTPLDKTADITSLPRDIDAITNGENTDSSVQGINYYPGHVLCVQ</sequence>
<accession>A0A6J8A263</accession>
<dbReference type="AlphaFoldDB" id="A0A6J8A263"/>
<dbReference type="EMBL" id="CACVKT020000525">
    <property type="protein sequence ID" value="CAC5359909.1"/>
    <property type="molecule type" value="Genomic_DNA"/>
</dbReference>
<organism evidence="3 4">
    <name type="scientific">Mytilus coruscus</name>
    <name type="common">Sea mussel</name>
    <dbReference type="NCBI Taxonomy" id="42192"/>
    <lineage>
        <taxon>Eukaryota</taxon>
        <taxon>Metazoa</taxon>
        <taxon>Spiralia</taxon>
        <taxon>Lophotrochozoa</taxon>
        <taxon>Mollusca</taxon>
        <taxon>Bivalvia</taxon>
        <taxon>Autobranchia</taxon>
        <taxon>Pteriomorphia</taxon>
        <taxon>Mytilida</taxon>
        <taxon>Mytiloidea</taxon>
        <taxon>Mytilidae</taxon>
        <taxon>Mytilinae</taxon>
        <taxon>Mytilus</taxon>
    </lineage>
</organism>
<reference evidence="3 4" key="1">
    <citation type="submission" date="2020-06" db="EMBL/GenBank/DDBJ databases">
        <authorList>
            <person name="Li R."/>
            <person name="Bekaert M."/>
        </authorList>
    </citation>
    <scope>NUCLEOTIDE SEQUENCE [LARGE SCALE GENOMIC DNA]</scope>
    <source>
        <strain evidence="4">wild</strain>
    </source>
</reference>
<keyword evidence="4" id="KW-1185">Reference proteome</keyword>
<dbReference type="Pfam" id="PF18738">
    <property type="entry name" value="HEPN_DZIP3"/>
    <property type="match status" value="1"/>
</dbReference>
<evidence type="ECO:0000313" key="3">
    <source>
        <dbReference type="EMBL" id="CAC5359909.1"/>
    </source>
</evidence>
<protein>
    <recommendedName>
        <fullName evidence="2">DZIP3-like HEPN domain-containing protein</fullName>
    </recommendedName>
</protein>
<dbReference type="Proteomes" id="UP000507470">
    <property type="component" value="Unassembled WGS sequence"/>
</dbReference>
<gene>
    <name evidence="3" type="ORF">MCOR_2592</name>
</gene>
<proteinExistence type="predicted"/>
<dbReference type="InterPro" id="IPR041249">
    <property type="entry name" value="HEPN_DZIP3"/>
</dbReference>
<feature type="transmembrane region" description="Helical" evidence="1">
    <location>
        <begin position="129"/>
        <end position="150"/>
    </location>
</feature>
<evidence type="ECO:0000313" key="4">
    <source>
        <dbReference type="Proteomes" id="UP000507470"/>
    </source>
</evidence>
<keyword evidence="1" id="KW-1133">Transmembrane helix</keyword>
<evidence type="ECO:0000256" key="1">
    <source>
        <dbReference type="SAM" id="Phobius"/>
    </source>
</evidence>
<evidence type="ECO:0000259" key="2">
    <source>
        <dbReference type="Pfam" id="PF18738"/>
    </source>
</evidence>
<keyword evidence="1" id="KW-0472">Membrane</keyword>
<name>A0A6J8A263_MYTCO</name>
<keyword evidence="1" id="KW-0812">Transmembrane</keyword>
<feature type="domain" description="DZIP3-like HEPN" evidence="2">
    <location>
        <begin position="290"/>
        <end position="417"/>
    </location>
</feature>